<dbReference type="Gene3D" id="3.40.50.510">
    <property type="entry name" value="Phosphotransferase system, mannose-type IIA component"/>
    <property type="match status" value="1"/>
</dbReference>
<gene>
    <name evidence="11" type="ORF">EGM181_14105</name>
    <name evidence="10" type="ORF">P7E30_03205</name>
    <name evidence="9" type="ORF">QRX88_00560</name>
</gene>
<evidence type="ECO:0000313" key="11">
    <source>
        <dbReference type="EMBL" id="QOG28309.1"/>
    </source>
</evidence>
<keyword evidence="6" id="KW-0598">Phosphotransferase system</keyword>
<evidence type="ECO:0000313" key="12">
    <source>
        <dbReference type="Proteomes" id="UP000516696"/>
    </source>
</evidence>
<dbReference type="GO" id="GO:0005737">
    <property type="term" value="C:cytoplasm"/>
    <property type="evidence" value="ECO:0007669"/>
    <property type="project" value="UniProtKB-SubCell"/>
</dbReference>
<dbReference type="PROSITE" id="PS51096">
    <property type="entry name" value="PTS_EIIA_TYPE_4"/>
    <property type="match status" value="1"/>
</dbReference>
<evidence type="ECO:0000313" key="13">
    <source>
        <dbReference type="Proteomes" id="UP001241571"/>
    </source>
</evidence>
<dbReference type="EMBL" id="JASUBT010000001">
    <property type="protein sequence ID" value="MDL4934202.1"/>
    <property type="molecule type" value="Genomic_DNA"/>
</dbReference>
<evidence type="ECO:0000256" key="6">
    <source>
        <dbReference type="ARBA" id="ARBA00022683"/>
    </source>
</evidence>
<organism evidence="9 13">
    <name type="scientific">Enterococcus gallinarum</name>
    <dbReference type="NCBI Taxonomy" id="1353"/>
    <lineage>
        <taxon>Bacteria</taxon>
        <taxon>Bacillati</taxon>
        <taxon>Bacillota</taxon>
        <taxon>Bacilli</taxon>
        <taxon>Lactobacillales</taxon>
        <taxon>Enterococcaceae</taxon>
        <taxon>Enterococcus</taxon>
    </lineage>
</organism>
<evidence type="ECO:0000256" key="2">
    <source>
        <dbReference type="ARBA" id="ARBA00022448"/>
    </source>
</evidence>
<evidence type="ECO:0000313" key="9">
    <source>
        <dbReference type="EMBL" id="MDL4934202.1"/>
    </source>
</evidence>
<dbReference type="InterPro" id="IPR051471">
    <property type="entry name" value="Bacterial_PTS_sugar_comp"/>
</dbReference>
<keyword evidence="2" id="KW-0813">Transport</keyword>
<dbReference type="GO" id="GO:0009401">
    <property type="term" value="P:phosphoenolpyruvate-dependent sugar phosphotransferase system"/>
    <property type="evidence" value="ECO:0007669"/>
    <property type="project" value="UniProtKB-KW"/>
</dbReference>
<dbReference type="SUPFAM" id="SSF53062">
    <property type="entry name" value="PTS system fructose IIA component-like"/>
    <property type="match status" value="1"/>
</dbReference>
<dbReference type="Proteomes" id="UP001241571">
    <property type="component" value="Unassembled WGS sequence"/>
</dbReference>
<feature type="domain" description="PTS EIIA type-4" evidence="8">
    <location>
        <begin position="1"/>
        <end position="130"/>
    </location>
</feature>
<proteinExistence type="predicted"/>
<keyword evidence="5" id="KW-0808">Transferase</keyword>
<dbReference type="GO" id="GO:0016301">
    <property type="term" value="F:kinase activity"/>
    <property type="evidence" value="ECO:0007669"/>
    <property type="project" value="UniProtKB-KW"/>
</dbReference>
<reference evidence="10" key="2">
    <citation type="submission" date="2023-03" db="EMBL/GenBank/DDBJ databases">
        <authorList>
            <person name="Shen W."/>
            <person name="Cai J."/>
        </authorList>
    </citation>
    <scope>NUCLEOTIDE SEQUENCE</scope>
    <source>
        <strain evidence="10">K69-2</strain>
    </source>
</reference>
<dbReference type="RefSeq" id="WP_003125583.1">
    <property type="nucleotide sequence ID" value="NZ_BSYC01000001.1"/>
</dbReference>
<dbReference type="EMBL" id="JARPZN010000001">
    <property type="protein sequence ID" value="MDT2689216.1"/>
    <property type="molecule type" value="Genomic_DNA"/>
</dbReference>
<dbReference type="GO" id="GO:0016020">
    <property type="term" value="C:membrane"/>
    <property type="evidence" value="ECO:0007669"/>
    <property type="project" value="InterPro"/>
</dbReference>
<dbReference type="PANTHER" id="PTHR33799">
    <property type="entry name" value="PTS PERMEASE-RELATED-RELATED"/>
    <property type="match status" value="1"/>
</dbReference>
<dbReference type="InterPro" id="IPR036662">
    <property type="entry name" value="PTS_EIIA_man-typ_sf"/>
</dbReference>
<evidence type="ECO:0000313" key="10">
    <source>
        <dbReference type="EMBL" id="MDT2689216.1"/>
    </source>
</evidence>
<dbReference type="PANTHER" id="PTHR33799:SF1">
    <property type="entry name" value="PTS SYSTEM MANNOSE-SPECIFIC EIIAB COMPONENT-RELATED"/>
    <property type="match status" value="1"/>
</dbReference>
<dbReference type="EMBL" id="CP050485">
    <property type="protein sequence ID" value="QOG28309.1"/>
    <property type="molecule type" value="Genomic_DNA"/>
</dbReference>
<keyword evidence="3" id="KW-0963">Cytoplasm</keyword>
<dbReference type="InterPro" id="IPR004701">
    <property type="entry name" value="PTS_EIIA_man-typ"/>
</dbReference>
<accession>A0A2A4DEM0</accession>
<dbReference type="Pfam" id="PF03610">
    <property type="entry name" value="EIIA-man"/>
    <property type="match status" value="1"/>
</dbReference>
<name>A0A2A4DEM0_ENTGA</name>
<keyword evidence="4 9" id="KW-0762">Sugar transport</keyword>
<dbReference type="Proteomes" id="UP001183682">
    <property type="component" value="Unassembled WGS sequence"/>
</dbReference>
<dbReference type="GeneID" id="93225094"/>
<evidence type="ECO:0000256" key="3">
    <source>
        <dbReference type="ARBA" id="ARBA00022490"/>
    </source>
</evidence>
<evidence type="ECO:0000256" key="1">
    <source>
        <dbReference type="ARBA" id="ARBA00004496"/>
    </source>
</evidence>
<dbReference type="CDD" id="cd00006">
    <property type="entry name" value="PTS_IIA_man"/>
    <property type="match status" value="1"/>
</dbReference>
<reference evidence="11 12" key="1">
    <citation type="submission" date="2020-03" db="EMBL/GenBank/DDBJ databases">
        <title>Characterization of ganglioside-mimicking enterococci.</title>
        <authorList>
            <person name="Patry R.T."/>
            <person name="Nothaft H."/>
            <person name="Bridger R."/>
            <person name="Shajahan A."/>
            <person name="Huynh S."/>
            <person name="Sanchez S."/>
            <person name="Azadi P."/>
            <person name="Cooper K."/>
            <person name="Miller W.G."/>
            <person name="Parker C.T."/>
            <person name="Wells L."/>
            <person name="Szymanski C.M."/>
        </authorList>
    </citation>
    <scope>NUCLEOTIDE SEQUENCE [LARGE SCALE GENOMIC DNA]</scope>
    <source>
        <strain evidence="11 12">EGM181</strain>
    </source>
</reference>
<evidence type="ECO:0000256" key="5">
    <source>
        <dbReference type="ARBA" id="ARBA00022679"/>
    </source>
</evidence>
<dbReference type="AlphaFoldDB" id="A0A2A4DEM0"/>
<reference evidence="9 13" key="3">
    <citation type="submission" date="2023-06" db="EMBL/GenBank/DDBJ databases">
        <title>Acute promotion of culturable opportunistic pathogens and persistent increase of antibiotic resistance following antibiotic exposure in mouse gut microbiota.</title>
        <authorList>
            <person name="Li L."/>
            <person name="Wang B."/>
            <person name="Sun Y."/>
            <person name="Wang M."/>
            <person name="Xu H."/>
        </authorList>
    </citation>
    <scope>NUCLEOTIDE SEQUENCE [LARGE SCALE GENOMIC DNA]</scope>
    <source>
        <strain evidence="9 13">CRI2_2</strain>
    </source>
</reference>
<evidence type="ECO:0000256" key="4">
    <source>
        <dbReference type="ARBA" id="ARBA00022597"/>
    </source>
</evidence>
<keyword evidence="7" id="KW-0418">Kinase</keyword>
<evidence type="ECO:0000259" key="8">
    <source>
        <dbReference type="PROSITE" id="PS51096"/>
    </source>
</evidence>
<sequence length="151" mass="16097">MLGIVLATHGTLSDGLKDAATVIMGAVENIATVNLYQGDDVQALGEKISTAVHQVNQQEGVLILVDLLSASPYNQSVLTINQLEKELQEEVYVIGGTNLPMVLEAINHQLLQTPIASAAQAVIDQGEDSVAFWHISNETPAAGDEDDDDDF</sequence>
<dbReference type="InterPro" id="IPR033887">
    <property type="entry name" value="PTS_IIA_man"/>
</dbReference>
<protein>
    <submittedName>
        <fullName evidence="9">PTS sugar transporter subunit IIA</fullName>
    </submittedName>
</protein>
<dbReference type="Proteomes" id="UP000516696">
    <property type="component" value="Chromosome"/>
</dbReference>
<evidence type="ECO:0000256" key="7">
    <source>
        <dbReference type="ARBA" id="ARBA00022777"/>
    </source>
</evidence>
<comment type="subcellular location">
    <subcellularLocation>
        <location evidence="1">Cytoplasm</location>
    </subcellularLocation>
</comment>